<dbReference type="GO" id="GO:0004252">
    <property type="term" value="F:serine-type endopeptidase activity"/>
    <property type="evidence" value="ECO:0007669"/>
    <property type="project" value="InterPro"/>
</dbReference>
<keyword evidence="5" id="KW-0732">Signal</keyword>
<dbReference type="PANTHER" id="PTHR14218">
    <property type="entry name" value="PROTEASE S8 TRIPEPTIDYL PEPTIDASE I CLN2"/>
    <property type="match status" value="1"/>
</dbReference>
<sequence length="688" mass="69706">MRESRPSRRTRSLRRLLAVAFPTLALTVAGLAAAPTAGALPAAAPAHPHTSKATQNAKALTAPGRQTFHSTGRAGQKVSTQHLCSTAKPGHASCFAQRRTDIKQRLAAAVASTPSGLSPANLHSAYNLPSTGGSGLTVAIVDAYNDPNAEADLATYRSTYGLSACTKANGCFKQVSQTGSTTNLPSNDTGWAGEEALDLDMVSAVCPNCNIILVEANSANDTDLGIAENEAVALGAKIVSNSWGGPEASNQTTEDAQYFKHPGVAITVSAGDSAYGAEYPATSQYVTAVGGTALTTSSNSRGWSESVWHTSSTEGTGSGCSAYDPKPSWQTDTGCSQRMEADVSAVADPATGVAVYDTYGGSGWAVYGGTSASAPIIAGVYALAGTPGSGDYPAKYPYQHTGNLYDVTSGSNGSCSPSYFCTAGTGYDGPTGWGTPNGVTAFTAGSSTGNTVSVTNPGSQSTTTGDSASLQINATDSAGASLTYSASGLPTGLSIDSSTGLISGTASTSGTYQVTVTATDSTGASGSTSFTWTVSSGSCSSAQLLNNPGFESGNTSWTASSGVITTSSGEAAHSGSYKAWLDGYGSSHTDTLSQSVTIPAGCKATLTFYLHVDTAETTSSSQYDKMTVTAGSKTLATYSNLDAASGFSKKTFDLSSLAGQTVTLKFNGVEDYSLQTSFVVDDTALTTS</sequence>
<evidence type="ECO:0000256" key="1">
    <source>
        <dbReference type="ARBA" id="ARBA00022670"/>
    </source>
</evidence>
<dbReference type="InterPro" id="IPR050819">
    <property type="entry name" value="Tripeptidyl-peptidase_I"/>
</dbReference>
<dbReference type="GO" id="GO:0005975">
    <property type="term" value="P:carbohydrate metabolic process"/>
    <property type="evidence" value="ECO:0007669"/>
    <property type="project" value="UniProtKB-ARBA"/>
</dbReference>
<dbReference type="GO" id="GO:0006508">
    <property type="term" value="P:proteolysis"/>
    <property type="evidence" value="ECO:0007669"/>
    <property type="project" value="UniProtKB-KW"/>
</dbReference>
<keyword evidence="3" id="KW-0720">Serine protease</keyword>
<dbReference type="Gene3D" id="2.60.120.260">
    <property type="entry name" value="Galactose-binding domain-like"/>
    <property type="match status" value="1"/>
</dbReference>
<feature type="compositionally biased region" description="Polar residues" evidence="4">
    <location>
        <begin position="300"/>
        <end position="309"/>
    </location>
</feature>
<name>A0A221NY00_9ACTN</name>
<dbReference type="PANTHER" id="PTHR14218:SF15">
    <property type="entry name" value="TRIPEPTIDYL-PEPTIDASE 1"/>
    <property type="match status" value="1"/>
</dbReference>
<evidence type="ECO:0000256" key="3">
    <source>
        <dbReference type="ARBA" id="ARBA00022825"/>
    </source>
</evidence>
<dbReference type="SMART" id="SM00736">
    <property type="entry name" value="CADG"/>
    <property type="match status" value="1"/>
</dbReference>
<dbReference type="CDD" id="cd04056">
    <property type="entry name" value="Peptidases_S53"/>
    <property type="match status" value="1"/>
</dbReference>
<feature type="region of interest" description="Disordered" evidence="4">
    <location>
        <begin position="300"/>
        <end position="324"/>
    </location>
</feature>
<dbReference type="STRING" id="1355015.LK06_011180"/>
<evidence type="ECO:0000259" key="6">
    <source>
        <dbReference type="PROSITE" id="PS51695"/>
    </source>
</evidence>
<dbReference type="RefSeq" id="WP_086083295.1">
    <property type="nucleotide sequence ID" value="NZ_CP021080.1"/>
</dbReference>
<feature type="chain" id="PRO_5038981859" description="Peptidase S53 domain-containing protein" evidence="5">
    <location>
        <begin position="40"/>
        <end position="688"/>
    </location>
</feature>
<dbReference type="PROSITE" id="PS51695">
    <property type="entry name" value="SEDOLISIN"/>
    <property type="match status" value="1"/>
</dbReference>
<dbReference type="Gene3D" id="2.60.40.10">
    <property type="entry name" value="Immunoglobulins"/>
    <property type="match status" value="1"/>
</dbReference>
<feature type="domain" description="Peptidase S53" evidence="6">
    <location>
        <begin position="116"/>
        <end position="448"/>
    </location>
</feature>
<keyword evidence="8" id="KW-1185">Reference proteome</keyword>
<accession>A0A221NY00</accession>
<evidence type="ECO:0000313" key="7">
    <source>
        <dbReference type="EMBL" id="ASN24688.1"/>
    </source>
</evidence>
<dbReference type="EMBL" id="CP022433">
    <property type="protein sequence ID" value="ASN24688.1"/>
    <property type="molecule type" value="Genomic_DNA"/>
</dbReference>
<dbReference type="InterPro" id="IPR030400">
    <property type="entry name" value="Sedolisin_dom"/>
</dbReference>
<gene>
    <name evidence="7" type="ORF">LK07_12300</name>
</gene>
<dbReference type="GO" id="GO:0008240">
    <property type="term" value="F:tripeptidyl-peptidase activity"/>
    <property type="evidence" value="ECO:0007669"/>
    <property type="project" value="TreeGrafter"/>
</dbReference>
<evidence type="ECO:0000313" key="8">
    <source>
        <dbReference type="Proteomes" id="UP000031501"/>
    </source>
</evidence>
<protein>
    <recommendedName>
        <fullName evidence="6">Peptidase S53 domain-containing protein</fullName>
    </recommendedName>
</protein>
<dbReference type="Pfam" id="PF05345">
    <property type="entry name" value="He_PIG"/>
    <property type="match status" value="1"/>
</dbReference>
<dbReference type="KEGG" id="splu:LK06_011180"/>
<dbReference type="AlphaFoldDB" id="A0A221NY00"/>
<dbReference type="InterPro" id="IPR036852">
    <property type="entry name" value="Peptidase_S8/S53_dom_sf"/>
</dbReference>
<dbReference type="Gene3D" id="3.40.50.200">
    <property type="entry name" value="Peptidase S8/S53 domain"/>
    <property type="match status" value="1"/>
</dbReference>
<dbReference type="InterPro" id="IPR015919">
    <property type="entry name" value="Cadherin-like_sf"/>
</dbReference>
<dbReference type="GO" id="GO:0016020">
    <property type="term" value="C:membrane"/>
    <property type="evidence" value="ECO:0007669"/>
    <property type="project" value="InterPro"/>
</dbReference>
<dbReference type="GO" id="GO:0005509">
    <property type="term" value="F:calcium ion binding"/>
    <property type="evidence" value="ECO:0007669"/>
    <property type="project" value="InterPro"/>
</dbReference>
<feature type="signal peptide" evidence="5">
    <location>
        <begin position="1"/>
        <end position="39"/>
    </location>
</feature>
<dbReference type="OrthoDB" id="151889at2"/>
<reference evidence="7 8" key="1">
    <citation type="submission" date="2017-07" db="EMBL/GenBank/DDBJ databases">
        <title>Genome sequence of Streptomyces pluripotens MUSC 137T.</title>
        <authorList>
            <person name="Ser H.-L."/>
            <person name="Lee L.-H."/>
        </authorList>
    </citation>
    <scope>NUCLEOTIDE SEQUENCE [LARGE SCALE GENOMIC DNA]</scope>
    <source>
        <strain evidence="7 8">MUSC 137</strain>
    </source>
</reference>
<evidence type="ECO:0000256" key="2">
    <source>
        <dbReference type="ARBA" id="ARBA00022801"/>
    </source>
</evidence>
<dbReference type="InterPro" id="IPR006644">
    <property type="entry name" value="Cadg"/>
</dbReference>
<dbReference type="InterPro" id="IPR013783">
    <property type="entry name" value="Ig-like_fold"/>
</dbReference>
<evidence type="ECO:0000256" key="4">
    <source>
        <dbReference type="SAM" id="MobiDB-lite"/>
    </source>
</evidence>
<dbReference type="InterPro" id="IPR023828">
    <property type="entry name" value="Peptidase_S8_Ser-AS"/>
</dbReference>
<organism evidence="7 8">
    <name type="scientific">Streptomyces pluripotens</name>
    <dbReference type="NCBI Taxonomy" id="1355015"/>
    <lineage>
        <taxon>Bacteria</taxon>
        <taxon>Bacillati</taxon>
        <taxon>Actinomycetota</taxon>
        <taxon>Actinomycetes</taxon>
        <taxon>Kitasatosporales</taxon>
        <taxon>Streptomycetaceae</taxon>
        <taxon>Streptomyces</taxon>
    </lineage>
</organism>
<dbReference type="SUPFAM" id="SSF52743">
    <property type="entry name" value="Subtilisin-like"/>
    <property type="match status" value="1"/>
</dbReference>
<dbReference type="Proteomes" id="UP000031501">
    <property type="component" value="Chromosome"/>
</dbReference>
<dbReference type="PROSITE" id="PS00138">
    <property type="entry name" value="SUBTILASE_SER"/>
    <property type="match status" value="1"/>
</dbReference>
<keyword evidence="1" id="KW-0645">Protease</keyword>
<evidence type="ECO:0000256" key="5">
    <source>
        <dbReference type="SAM" id="SignalP"/>
    </source>
</evidence>
<dbReference type="SUPFAM" id="SSF49313">
    <property type="entry name" value="Cadherin-like"/>
    <property type="match status" value="1"/>
</dbReference>
<keyword evidence="2" id="KW-0378">Hydrolase</keyword>
<proteinExistence type="predicted"/>